<dbReference type="PANTHER" id="PTHR23026">
    <property type="entry name" value="NADPH NITROREDUCTASE"/>
    <property type="match status" value="1"/>
</dbReference>
<dbReference type="InterPro" id="IPR050627">
    <property type="entry name" value="Nitroreductase/BluB"/>
</dbReference>
<reference evidence="3 4" key="1">
    <citation type="submission" date="2017-10" db="EMBL/GenBank/DDBJ databases">
        <title>Comparative genomics between pathogenic Norcardia.</title>
        <authorList>
            <person name="Zeng L."/>
        </authorList>
    </citation>
    <scope>NUCLEOTIDE SEQUENCE [LARGE SCALE GENOMIC DNA]</scope>
    <source>
        <strain evidence="3 4">NC_YFY_NT001</strain>
    </source>
</reference>
<evidence type="ECO:0000313" key="4">
    <source>
        <dbReference type="Proteomes" id="UP000221961"/>
    </source>
</evidence>
<dbReference type="EMBL" id="CP023778">
    <property type="protein sequence ID" value="ATL68093.1"/>
    <property type="molecule type" value="Genomic_DNA"/>
</dbReference>
<dbReference type="CDD" id="cd02062">
    <property type="entry name" value="Nitro_FMN_reductase"/>
    <property type="match status" value="1"/>
</dbReference>
<dbReference type="InterPro" id="IPR029479">
    <property type="entry name" value="Nitroreductase"/>
</dbReference>
<evidence type="ECO:0000259" key="2">
    <source>
        <dbReference type="Pfam" id="PF00881"/>
    </source>
</evidence>
<dbReference type="Gene3D" id="3.40.109.10">
    <property type="entry name" value="NADH Oxidase"/>
    <property type="match status" value="1"/>
</dbReference>
<dbReference type="GeneID" id="88359604"/>
<feature type="domain" description="Nitroreductase" evidence="2">
    <location>
        <begin position="15"/>
        <end position="168"/>
    </location>
</feature>
<dbReference type="KEGG" id="ntp:CRH09_19785"/>
<dbReference type="Pfam" id="PF00881">
    <property type="entry name" value="Nitroreductase"/>
    <property type="match status" value="1"/>
</dbReference>
<protein>
    <submittedName>
        <fullName evidence="3">Nitroreductase</fullName>
    </submittedName>
</protein>
<dbReference type="RefSeq" id="WP_098695194.1">
    <property type="nucleotide sequence ID" value="NZ_CP023778.1"/>
</dbReference>
<proteinExistence type="predicted"/>
<dbReference type="Proteomes" id="UP000221961">
    <property type="component" value="Chromosome"/>
</dbReference>
<feature type="region of interest" description="Disordered" evidence="1">
    <location>
        <begin position="178"/>
        <end position="203"/>
    </location>
</feature>
<dbReference type="AlphaFoldDB" id="A0A291RKJ5"/>
<gene>
    <name evidence="3" type="ORF">CRH09_19785</name>
</gene>
<sequence>MTDLDLLTTTRAFRRRLDPSAPVSRRDIEACLDIAVHAPSGSNRQPWHFVLIDDPDTRSTIADYYRRGFAHNLSGRTPDPDQLSDLASARHLAEHLHTIPLLILVCTHGRPPATAPQLASFYASVYPAVWNLQLALHAHGYGSCLTTAHLAHEHDIATLLDIPYEKVTQIALLPVARLHPGPTTRPRRRSATEVTSRNRWSTP</sequence>
<evidence type="ECO:0000256" key="1">
    <source>
        <dbReference type="SAM" id="MobiDB-lite"/>
    </source>
</evidence>
<dbReference type="InterPro" id="IPR000415">
    <property type="entry name" value="Nitroreductase-like"/>
</dbReference>
<name>A0A291RKJ5_9NOCA</name>
<dbReference type="PANTHER" id="PTHR23026:SF123">
    <property type="entry name" value="NAD(P)H NITROREDUCTASE RV3131-RELATED"/>
    <property type="match status" value="1"/>
</dbReference>
<evidence type="ECO:0000313" key="3">
    <source>
        <dbReference type="EMBL" id="ATL68093.1"/>
    </source>
</evidence>
<dbReference type="SUPFAM" id="SSF55469">
    <property type="entry name" value="FMN-dependent nitroreductase-like"/>
    <property type="match status" value="1"/>
</dbReference>
<organism evidence="3 4">
    <name type="scientific">Nocardia terpenica</name>
    <dbReference type="NCBI Taxonomy" id="455432"/>
    <lineage>
        <taxon>Bacteria</taxon>
        <taxon>Bacillati</taxon>
        <taxon>Actinomycetota</taxon>
        <taxon>Actinomycetes</taxon>
        <taxon>Mycobacteriales</taxon>
        <taxon>Nocardiaceae</taxon>
        <taxon>Nocardia</taxon>
    </lineage>
</organism>
<dbReference type="GO" id="GO:0016491">
    <property type="term" value="F:oxidoreductase activity"/>
    <property type="evidence" value="ECO:0007669"/>
    <property type="project" value="InterPro"/>
</dbReference>
<feature type="compositionally biased region" description="Polar residues" evidence="1">
    <location>
        <begin position="192"/>
        <end position="203"/>
    </location>
</feature>
<accession>A0A291RKJ5</accession>